<name>A0A395TAX7_9HYPO</name>
<dbReference type="PANTHER" id="PTHR37534">
    <property type="entry name" value="TRANSCRIPTIONAL ACTIVATOR PROTEIN UGA3"/>
    <property type="match status" value="1"/>
</dbReference>
<dbReference type="AlphaFoldDB" id="A0A395TAX7"/>
<gene>
    <name evidence="3" type="ORF">FLONG3_30</name>
</gene>
<comment type="caution">
    <text evidence="3">The sequence shown here is derived from an EMBL/GenBank/DDBJ whole genome shotgun (WGS) entry which is preliminary data.</text>
</comment>
<dbReference type="InterPro" id="IPR021858">
    <property type="entry name" value="Fun_TF"/>
</dbReference>
<comment type="subcellular location">
    <subcellularLocation>
        <location evidence="1">Nucleus</location>
    </subcellularLocation>
</comment>
<keyword evidence="2" id="KW-0539">Nucleus</keyword>
<protein>
    <submittedName>
        <fullName evidence="3">Uncharacterized protein</fullName>
    </submittedName>
</protein>
<accession>A0A395TAX7</accession>
<dbReference type="Proteomes" id="UP000266234">
    <property type="component" value="Unassembled WGS sequence"/>
</dbReference>
<evidence type="ECO:0000313" key="3">
    <source>
        <dbReference type="EMBL" id="RGP81833.1"/>
    </source>
</evidence>
<sequence length="390" mass="44655">MCNETYQAAELPLQVTAKPDVTYLDYFGLFMQRCQFTKEFSHLLSDLLPLIEMCAPLREATIAIGALEASRRATVNFASERKSPHTVALGSYGKSIQKLQLQLQSSDAMPCEGVLWCTLLLGLFEKLMTQISGDQWANHMLYGTSRILQSFGTPRLINKLGKQFFGAFNWLEVNRAILYSDDTILSQEKWRKYHEHLPSTGQDRVDEIFELFVQVSSFSKMFFDQIEDIPKQLRRSHPGIRSLAQEGCMYQRRLQDWHEQMLEHGNWLDGDCKLALIIYHALQLFVCMNYTFYTCWDEDSIPTLTTDEIESHVSTVTSQATELLESSSIPGILLLFPLRMAGANANSPFHKDRIIRLLERISETGFVVSKRIAVDLDEIWAYKALLNIEG</sequence>
<dbReference type="GO" id="GO:0005634">
    <property type="term" value="C:nucleus"/>
    <property type="evidence" value="ECO:0007669"/>
    <property type="project" value="UniProtKB-SubCell"/>
</dbReference>
<evidence type="ECO:0000256" key="1">
    <source>
        <dbReference type="ARBA" id="ARBA00004123"/>
    </source>
</evidence>
<evidence type="ECO:0000313" key="4">
    <source>
        <dbReference type="Proteomes" id="UP000266234"/>
    </source>
</evidence>
<proteinExistence type="predicted"/>
<dbReference type="STRING" id="694270.A0A395TAX7"/>
<reference evidence="3 4" key="1">
    <citation type="journal article" date="2018" name="PLoS Pathog.">
        <title>Evolution of structural diversity of trichothecenes, a family of toxins produced by plant pathogenic and entomopathogenic fungi.</title>
        <authorList>
            <person name="Proctor R.H."/>
            <person name="McCormick S.P."/>
            <person name="Kim H.S."/>
            <person name="Cardoza R.E."/>
            <person name="Stanley A.M."/>
            <person name="Lindo L."/>
            <person name="Kelly A."/>
            <person name="Brown D.W."/>
            <person name="Lee T."/>
            <person name="Vaughan M.M."/>
            <person name="Alexander N.J."/>
            <person name="Busman M."/>
            <person name="Gutierrez S."/>
        </authorList>
    </citation>
    <scope>NUCLEOTIDE SEQUENCE [LARGE SCALE GENOMIC DNA]</scope>
    <source>
        <strain evidence="3 4">NRRL 20695</strain>
    </source>
</reference>
<dbReference type="Pfam" id="PF11951">
    <property type="entry name" value="Fungal_trans_2"/>
    <property type="match status" value="1"/>
</dbReference>
<keyword evidence="4" id="KW-1185">Reference proteome</keyword>
<dbReference type="OrthoDB" id="194358at2759"/>
<dbReference type="EMBL" id="PXOG01000001">
    <property type="protein sequence ID" value="RGP81833.1"/>
    <property type="molecule type" value="Genomic_DNA"/>
</dbReference>
<organism evidence="3 4">
    <name type="scientific">Fusarium longipes</name>
    <dbReference type="NCBI Taxonomy" id="694270"/>
    <lineage>
        <taxon>Eukaryota</taxon>
        <taxon>Fungi</taxon>
        <taxon>Dikarya</taxon>
        <taxon>Ascomycota</taxon>
        <taxon>Pezizomycotina</taxon>
        <taxon>Sordariomycetes</taxon>
        <taxon>Hypocreomycetidae</taxon>
        <taxon>Hypocreales</taxon>
        <taxon>Nectriaceae</taxon>
        <taxon>Fusarium</taxon>
    </lineage>
</organism>
<evidence type="ECO:0000256" key="2">
    <source>
        <dbReference type="ARBA" id="ARBA00023242"/>
    </source>
</evidence>
<dbReference type="PANTHER" id="PTHR37534:SF46">
    <property type="entry name" value="ZN(II)2CYS6 TRANSCRIPTION FACTOR (EUROFUNG)"/>
    <property type="match status" value="1"/>
</dbReference>